<dbReference type="Proteomes" id="UP000230463">
    <property type="component" value="Unassembled WGS sequence"/>
</dbReference>
<gene>
    <name evidence="1" type="ORF">BHC57_01595</name>
</gene>
<sequence length="119" mass="13895">MEEVAIFYSLIKDLCGGRVYPDIIPVQNKATDPAMWPAIRYLVVSGRVESTNCYQSFNPRVQIDIYAHTPQERAQYVQQVMETIQQENEEIDCLLKTAPVYSYDIDRQKYQATFDYMII</sequence>
<proteinExistence type="predicted"/>
<reference evidence="1 2" key="1">
    <citation type="journal article" date="2017" name="MBio">
        <title>Type VI secretion-mediated competition in the bee gut microbiome.</title>
        <authorList>
            <person name="Steele M.I."/>
            <person name="Kwong W.K."/>
            <person name="Powell J.E."/>
            <person name="Whiteley M."/>
            <person name="Moran N.A."/>
        </authorList>
    </citation>
    <scope>NUCLEOTIDE SEQUENCE [LARGE SCALE GENOMIC DNA]</scope>
    <source>
        <strain evidence="1 2">HK3</strain>
    </source>
</reference>
<dbReference type="EMBL" id="MEIU01000010">
    <property type="protein sequence ID" value="PIT62111.1"/>
    <property type="molecule type" value="Genomic_DNA"/>
</dbReference>
<protein>
    <recommendedName>
        <fullName evidence="3">DUF3168 domain-containing protein</fullName>
    </recommendedName>
</protein>
<evidence type="ECO:0000313" key="2">
    <source>
        <dbReference type="Proteomes" id="UP000230463"/>
    </source>
</evidence>
<name>A0A855FSQ3_9NEIS</name>
<comment type="caution">
    <text evidence="1">The sequence shown here is derived from an EMBL/GenBank/DDBJ whole genome shotgun (WGS) entry which is preliminary data.</text>
</comment>
<dbReference type="AlphaFoldDB" id="A0A855FSQ3"/>
<organism evidence="1 2">
    <name type="scientific">Snodgrassella alvi</name>
    <dbReference type="NCBI Taxonomy" id="1196083"/>
    <lineage>
        <taxon>Bacteria</taxon>
        <taxon>Pseudomonadati</taxon>
        <taxon>Pseudomonadota</taxon>
        <taxon>Betaproteobacteria</taxon>
        <taxon>Neisseriales</taxon>
        <taxon>Neisseriaceae</taxon>
        <taxon>Snodgrassella</taxon>
    </lineage>
</organism>
<dbReference type="RefSeq" id="WP_100123185.1">
    <property type="nucleotide sequence ID" value="NZ_MEIO01000026.1"/>
</dbReference>
<accession>A0A855FSQ3</accession>
<evidence type="ECO:0008006" key="3">
    <source>
        <dbReference type="Google" id="ProtNLM"/>
    </source>
</evidence>
<evidence type="ECO:0000313" key="1">
    <source>
        <dbReference type="EMBL" id="PIT62111.1"/>
    </source>
</evidence>